<reference evidence="7" key="2">
    <citation type="journal article" date="2007" name="Science">
        <title>Draft genome sequence of the sexually transmitted pathogen Trichomonas vaginalis.</title>
        <authorList>
            <person name="Carlton J.M."/>
            <person name="Hirt R.P."/>
            <person name="Silva J.C."/>
            <person name="Delcher A.L."/>
            <person name="Schatz M."/>
            <person name="Zhao Q."/>
            <person name="Wortman J.R."/>
            <person name="Bidwell S.L."/>
            <person name="Alsmark U.C.M."/>
            <person name="Besteiro S."/>
            <person name="Sicheritz-Ponten T."/>
            <person name="Noel C.J."/>
            <person name="Dacks J.B."/>
            <person name="Foster P.G."/>
            <person name="Simillion C."/>
            <person name="Van de Peer Y."/>
            <person name="Miranda-Saavedra D."/>
            <person name="Barton G.J."/>
            <person name="Westrop G.D."/>
            <person name="Mueller S."/>
            <person name="Dessi D."/>
            <person name="Fiori P.L."/>
            <person name="Ren Q."/>
            <person name="Paulsen I."/>
            <person name="Zhang H."/>
            <person name="Bastida-Corcuera F.D."/>
            <person name="Simoes-Barbosa A."/>
            <person name="Brown M.T."/>
            <person name="Hayes R.D."/>
            <person name="Mukherjee M."/>
            <person name="Okumura C.Y."/>
            <person name="Schneider R."/>
            <person name="Smith A.J."/>
            <person name="Vanacova S."/>
            <person name="Villalvazo M."/>
            <person name="Haas B.J."/>
            <person name="Pertea M."/>
            <person name="Feldblyum T.V."/>
            <person name="Utterback T.R."/>
            <person name="Shu C.L."/>
            <person name="Osoegawa K."/>
            <person name="de Jong P.J."/>
            <person name="Hrdy I."/>
            <person name="Horvathova L."/>
            <person name="Zubacova Z."/>
            <person name="Dolezal P."/>
            <person name="Malik S.B."/>
            <person name="Logsdon J.M. Jr."/>
            <person name="Henze K."/>
            <person name="Gupta A."/>
            <person name="Wang C.C."/>
            <person name="Dunne R.L."/>
            <person name="Upcroft J.A."/>
            <person name="Upcroft P."/>
            <person name="White O."/>
            <person name="Salzberg S.L."/>
            <person name="Tang P."/>
            <person name="Chiu C.-H."/>
            <person name="Lee Y.-S."/>
            <person name="Embley T.M."/>
            <person name="Coombs G.H."/>
            <person name="Mottram J.C."/>
            <person name="Tachezy J."/>
            <person name="Fraser-Liggett C.M."/>
            <person name="Johnson P.J."/>
        </authorList>
    </citation>
    <scope>NUCLEOTIDE SEQUENCE [LARGE SCALE GENOMIC DNA]</scope>
    <source>
        <strain evidence="7">G3</strain>
    </source>
</reference>
<dbReference type="RefSeq" id="XP_001316618.1">
    <property type="nucleotide sequence ID" value="XM_001316583.1"/>
</dbReference>
<dbReference type="InterPro" id="IPR013087">
    <property type="entry name" value="Znf_C2H2_type"/>
</dbReference>
<dbReference type="SMART" id="SM00355">
    <property type="entry name" value="ZnF_C2H2"/>
    <property type="match status" value="2"/>
</dbReference>
<sequence>MSKKVYCYFCNSSFDDENQLISHQKSKHFRCPICSQVKQNLKSLNNHMLTLHRTYLEAVPGAIEGRKDPNVNIFGLSGIPEDVYVTWLASIDPTFKANIKDMNVDGAYIANQAVKLAALNTAETSKSIFRNQLLQFTNARLQTAPVVEHVLTAKGVISSEQLHSQSKNTSFKASLENAQKRFETSKRRAAQILWDAERAAEKSRKKLTKERRAKEELYFQPPSDGLTVFELRAQFLANNQKE</sequence>
<keyword evidence="4" id="KW-0862">Zinc</keyword>
<dbReference type="VEuPathDB" id="TrichDB:TVAGG3_0278070"/>
<dbReference type="AlphaFoldDB" id="A2ESF1"/>
<dbReference type="Proteomes" id="UP000001542">
    <property type="component" value="Unassembled WGS sequence"/>
</dbReference>
<evidence type="ECO:0000256" key="5">
    <source>
        <dbReference type="ARBA" id="ARBA00023242"/>
    </source>
</evidence>
<dbReference type="PROSITE" id="PS00028">
    <property type="entry name" value="ZINC_FINGER_C2H2_1"/>
    <property type="match status" value="1"/>
</dbReference>
<comment type="subcellular location">
    <subcellularLocation>
        <location evidence="1">Nucleus</location>
    </subcellularLocation>
</comment>
<gene>
    <name evidence="7" type="ORF">TVAG_416930</name>
</gene>
<dbReference type="OrthoDB" id="1306014at2759"/>
<dbReference type="Gene3D" id="3.30.160.60">
    <property type="entry name" value="Classic Zinc Finger"/>
    <property type="match status" value="1"/>
</dbReference>
<dbReference type="CDD" id="cd20908">
    <property type="entry name" value="SUF4-like"/>
    <property type="match status" value="1"/>
</dbReference>
<feature type="domain" description="C2H2-type" evidence="6">
    <location>
        <begin position="7"/>
        <end position="28"/>
    </location>
</feature>
<protein>
    <submittedName>
        <fullName evidence="7">Zinc finger, C2H2 type family protein</fullName>
    </submittedName>
</protein>
<proteinExistence type="predicted"/>
<dbReference type="KEGG" id="tva:4762252"/>
<dbReference type="SMR" id="A2ESF1"/>
<keyword evidence="5" id="KW-0539">Nucleus</keyword>
<accession>A2ESF1</accession>
<keyword evidence="8" id="KW-1185">Reference proteome</keyword>
<dbReference type="GO" id="GO:0005634">
    <property type="term" value="C:nucleus"/>
    <property type="evidence" value="ECO:0007669"/>
    <property type="project" value="UniProtKB-SubCell"/>
</dbReference>
<dbReference type="STRING" id="5722.A2ESF1"/>
<organism evidence="7 8">
    <name type="scientific">Trichomonas vaginalis (strain ATCC PRA-98 / G3)</name>
    <dbReference type="NCBI Taxonomy" id="412133"/>
    <lineage>
        <taxon>Eukaryota</taxon>
        <taxon>Metamonada</taxon>
        <taxon>Parabasalia</taxon>
        <taxon>Trichomonadida</taxon>
        <taxon>Trichomonadidae</taxon>
        <taxon>Trichomonas</taxon>
    </lineage>
</organism>
<evidence type="ECO:0000256" key="2">
    <source>
        <dbReference type="ARBA" id="ARBA00022723"/>
    </source>
</evidence>
<dbReference type="GO" id="GO:0008270">
    <property type="term" value="F:zinc ion binding"/>
    <property type="evidence" value="ECO:0007669"/>
    <property type="project" value="UniProtKB-KW"/>
</dbReference>
<dbReference type="InParanoid" id="A2ESF1"/>
<dbReference type="EMBL" id="DS113476">
    <property type="protein sequence ID" value="EAY04395.1"/>
    <property type="molecule type" value="Genomic_DNA"/>
</dbReference>
<dbReference type="VEuPathDB" id="TrichDB:TVAG_416930"/>
<keyword evidence="3" id="KW-0863">Zinc-finger</keyword>
<dbReference type="eggNOG" id="KOG2893">
    <property type="taxonomic scope" value="Eukaryota"/>
</dbReference>
<evidence type="ECO:0000256" key="4">
    <source>
        <dbReference type="ARBA" id="ARBA00022833"/>
    </source>
</evidence>
<evidence type="ECO:0000313" key="7">
    <source>
        <dbReference type="EMBL" id="EAY04395.1"/>
    </source>
</evidence>
<dbReference type="PANTHER" id="PTHR23215:SF0">
    <property type="entry name" value="BUB3-INTERACTING AND GLEBS MOTIF-CONTAINING PROTEIN ZNF207"/>
    <property type="match status" value="1"/>
</dbReference>
<evidence type="ECO:0000256" key="1">
    <source>
        <dbReference type="ARBA" id="ARBA00004123"/>
    </source>
</evidence>
<evidence type="ECO:0000259" key="6">
    <source>
        <dbReference type="PROSITE" id="PS00028"/>
    </source>
</evidence>
<evidence type="ECO:0000313" key="8">
    <source>
        <dbReference type="Proteomes" id="UP000001542"/>
    </source>
</evidence>
<name>A2ESF1_TRIV3</name>
<evidence type="ECO:0000256" key="3">
    <source>
        <dbReference type="ARBA" id="ARBA00022771"/>
    </source>
</evidence>
<dbReference type="PANTHER" id="PTHR23215">
    <property type="entry name" value="ZINC FINGER PROTEIN 207"/>
    <property type="match status" value="1"/>
</dbReference>
<reference evidence="7" key="1">
    <citation type="submission" date="2006-10" db="EMBL/GenBank/DDBJ databases">
        <authorList>
            <person name="Amadeo P."/>
            <person name="Zhao Q."/>
            <person name="Wortman J."/>
            <person name="Fraser-Liggett C."/>
            <person name="Carlton J."/>
        </authorList>
    </citation>
    <scope>NUCLEOTIDE SEQUENCE</scope>
    <source>
        <strain evidence="7">G3</strain>
    </source>
</reference>
<keyword evidence="2" id="KW-0479">Metal-binding</keyword>